<reference evidence="1" key="1">
    <citation type="submission" date="2018-02" db="EMBL/GenBank/DDBJ databases">
        <title>Rhizophora mucronata_Transcriptome.</title>
        <authorList>
            <person name="Meera S.P."/>
            <person name="Sreeshan A."/>
            <person name="Augustine A."/>
        </authorList>
    </citation>
    <scope>NUCLEOTIDE SEQUENCE</scope>
    <source>
        <tissue evidence="1">Leaf</tissue>
    </source>
</reference>
<name>A0A2P2J1H1_RHIMU</name>
<evidence type="ECO:0000313" key="1">
    <source>
        <dbReference type="EMBL" id="MBW87319.1"/>
    </source>
</evidence>
<proteinExistence type="predicted"/>
<sequence length="42" mass="4794">MIGLLNFRPPGGTSRLLDCSQILLKTLASYVKTYDHIIFCYM</sequence>
<dbReference type="EMBL" id="GGEC01006836">
    <property type="protein sequence ID" value="MBW87319.1"/>
    <property type="molecule type" value="Transcribed_RNA"/>
</dbReference>
<protein>
    <submittedName>
        <fullName evidence="1">Uncharacterized protein</fullName>
    </submittedName>
</protein>
<accession>A0A2P2J1H1</accession>
<dbReference type="AlphaFoldDB" id="A0A2P2J1H1"/>
<organism evidence="1">
    <name type="scientific">Rhizophora mucronata</name>
    <name type="common">Asiatic mangrove</name>
    <dbReference type="NCBI Taxonomy" id="61149"/>
    <lineage>
        <taxon>Eukaryota</taxon>
        <taxon>Viridiplantae</taxon>
        <taxon>Streptophyta</taxon>
        <taxon>Embryophyta</taxon>
        <taxon>Tracheophyta</taxon>
        <taxon>Spermatophyta</taxon>
        <taxon>Magnoliopsida</taxon>
        <taxon>eudicotyledons</taxon>
        <taxon>Gunneridae</taxon>
        <taxon>Pentapetalae</taxon>
        <taxon>rosids</taxon>
        <taxon>fabids</taxon>
        <taxon>Malpighiales</taxon>
        <taxon>Rhizophoraceae</taxon>
        <taxon>Rhizophora</taxon>
    </lineage>
</organism>